<evidence type="ECO:0000256" key="4">
    <source>
        <dbReference type="ARBA" id="ARBA00022824"/>
    </source>
</evidence>
<evidence type="ECO:0000313" key="12">
    <source>
        <dbReference type="EMBL" id="KAJ3448100.1"/>
    </source>
</evidence>
<dbReference type="EMBL" id="JANTQA010000015">
    <property type="protein sequence ID" value="KAJ3448100.1"/>
    <property type="molecule type" value="Genomic_DNA"/>
</dbReference>
<keyword evidence="5 10" id="KW-1133">Transmembrane helix</keyword>
<keyword evidence="4" id="KW-0256">Endoplasmic reticulum</keyword>
<keyword evidence="2" id="KW-0813">Transport</keyword>
<keyword evidence="9" id="KW-0175">Coiled coil</keyword>
<dbReference type="GO" id="GO:0008289">
    <property type="term" value="F:lipid binding"/>
    <property type="evidence" value="ECO:0007669"/>
    <property type="project" value="UniProtKB-KW"/>
</dbReference>
<dbReference type="AlphaFoldDB" id="A0AAV8A3E4"/>
<dbReference type="InterPro" id="IPR031468">
    <property type="entry name" value="SMP_LBD"/>
</dbReference>
<dbReference type="PANTHER" id="PTHR13466:SF0">
    <property type="entry name" value="SMP-LTD DOMAIN-CONTAINING PROTEIN"/>
    <property type="match status" value="1"/>
</dbReference>
<evidence type="ECO:0000256" key="9">
    <source>
        <dbReference type="SAM" id="Coils"/>
    </source>
</evidence>
<evidence type="ECO:0000256" key="8">
    <source>
        <dbReference type="ARBA" id="ARBA00023136"/>
    </source>
</evidence>
<feature type="transmembrane region" description="Helical" evidence="10">
    <location>
        <begin position="6"/>
        <end position="32"/>
    </location>
</feature>
<gene>
    <name evidence="12" type="ORF">M0812_00575</name>
</gene>
<keyword evidence="3 10" id="KW-0812">Transmembrane</keyword>
<keyword evidence="6" id="KW-0445">Lipid transport</keyword>
<evidence type="ECO:0000256" key="5">
    <source>
        <dbReference type="ARBA" id="ARBA00022989"/>
    </source>
</evidence>
<dbReference type="GO" id="GO:0005789">
    <property type="term" value="C:endoplasmic reticulum membrane"/>
    <property type="evidence" value="ECO:0007669"/>
    <property type="project" value="UniProtKB-SubCell"/>
</dbReference>
<evidence type="ECO:0000256" key="6">
    <source>
        <dbReference type="ARBA" id="ARBA00023055"/>
    </source>
</evidence>
<evidence type="ECO:0000256" key="1">
    <source>
        <dbReference type="ARBA" id="ARBA00004586"/>
    </source>
</evidence>
<protein>
    <submittedName>
        <fullName evidence="12">Tex2 protein-related</fullName>
    </submittedName>
</protein>
<dbReference type="Proteomes" id="UP001146793">
    <property type="component" value="Unassembled WGS sequence"/>
</dbReference>
<evidence type="ECO:0000256" key="7">
    <source>
        <dbReference type="ARBA" id="ARBA00023121"/>
    </source>
</evidence>
<dbReference type="InterPro" id="IPR019411">
    <property type="entry name" value="MMM1_dom"/>
</dbReference>
<accession>A0AAV8A3E4</accession>
<reference evidence="12" key="1">
    <citation type="submission" date="2022-08" db="EMBL/GenBank/DDBJ databases">
        <title>Novel sulphate-reducing endosymbionts in the free-living metamonad Anaeramoeba.</title>
        <authorList>
            <person name="Jerlstrom-Hultqvist J."/>
            <person name="Cepicka I."/>
            <person name="Gallot-Lavallee L."/>
            <person name="Salas-Leiva D."/>
            <person name="Curtis B.A."/>
            <person name="Zahonova K."/>
            <person name="Pipaliya S."/>
            <person name="Dacks J."/>
            <person name="Roger A.J."/>
        </authorList>
    </citation>
    <scope>NUCLEOTIDE SEQUENCE</scope>
    <source>
        <strain evidence="12">Busselton2</strain>
    </source>
</reference>
<feature type="domain" description="SMP-LTD" evidence="11">
    <location>
        <begin position="103"/>
        <end position="309"/>
    </location>
</feature>
<name>A0AAV8A3E4_9EUKA</name>
<evidence type="ECO:0000259" key="11">
    <source>
        <dbReference type="PROSITE" id="PS51847"/>
    </source>
</evidence>
<feature type="coiled-coil region" evidence="9">
    <location>
        <begin position="310"/>
        <end position="337"/>
    </location>
</feature>
<dbReference type="GO" id="GO:0006869">
    <property type="term" value="P:lipid transport"/>
    <property type="evidence" value="ECO:0007669"/>
    <property type="project" value="UniProtKB-KW"/>
</dbReference>
<evidence type="ECO:0000256" key="2">
    <source>
        <dbReference type="ARBA" id="ARBA00022448"/>
    </source>
</evidence>
<dbReference type="Pfam" id="PF10296">
    <property type="entry name" value="MMM1"/>
    <property type="match status" value="1"/>
</dbReference>
<organism evidence="12 13">
    <name type="scientific">Anaeramoeba flamelloides</name>
    <dbReference type="NCBI Taxonomy" id="1746091"/>
    <lineage>
        <taxon>Eukaryota</taxon>
        <taxon>Metamonada</taxon>
        <taxon>Anaeramoebidae</taxon>
        <taxon>Anaeramoeba</taxon>
    </lineage>
</organism>
<sequence length="428" mass="49939">MFKNIINYIFGFSDGVSFFLTIFFCLLLYILFKWIEIPEENIKLKKTVFNPRSVKSLTNSSNYNLKQVPFGNAHKTGLPFVKDQAITEFLFPFLNQKFNFSPLNETCKWINYLLTRIADEIITNKFLTSFEELINLALSTQQLPEMLPKIEIDNLRIGREIPKLESVSLRPSSDSKGKIKTQNAFDLDLNLTFGKEQSTKLFSFLSFETHTSFVLNWPVPNFASLPITINFSLKFFDLNLNIKIPNKLNPKLAISLMKNSDLEFQILPQIGEKEDQLRLELISKLIENSIFLAIHEIIQEPNEIEISIDLSDFINEIEKTIENLQQSKIQKEKIQKLLLKKKNKNRKPTHKEIQIQKGELKQKIKIIFDSSSLANKNQKKKKKKLKRENEKKVNLETKMDKTLVSQRKRFLEGRIGKNFLSKMKNIKK</sequence>
<evidence type="ECO:0000256" key="3">
    <source>
        <dbReference type="ARBA" id="ARBA00022692"/>
    </source>
</evidence>
<dbReference type="PANTHER" id="PTHR13466">
    <property type="entry name" value="TEX2 PROTEIN-RELATED"/>
    <property type="match status" value="1"/>
</dbReference>
<dbReference type="PROSITE" id="PS51847">
    <property type="entry name" value="SMP"/>
    <property type="match status" value="1"/>
</dbReference>
<evidence type="ECO:0000256" key="10">
    <source>
        <dbReference type="SAM" id="Phobius"/>
    </source>
</evidence>
<keyword evidence="7" id="KW-0446">Lipid-binding</keyword>
<evidence type="ECO:0000313" key="13">
    <source>
        <dbReference type="Proteomes" id="UP001146793"/>
    </source>
</evidence>
<comment type="subcellular location">
    <subcellularLocation>
        <location evidence="1">Endoplasmic reticulum membrane</location>
    </subcellularLocation>
</comment>
<keyword evidence="8 10" id="KW-0472">Membrane</keyword>
<comment type="caution">
    <text evidence="12">The sequence shown here is derived from an EMBL/GenBank/DDBJ whole genome shotgun (WGS) entry which is preliminary data.</text>
</comment>
<proteinExistence type="predicted"/>